<dbReference type="EMBL" id="KI913998">
    <property type="protein sequence ID" value="ETV92641.1"/>
    <property type="molecule type" value="Genomic_DNA"/>
</dbReference>
<gene>
    <name evidence="3" type="ORF">H310_13087</name>
</gene>
<feature type="domain" description="PH" evidence="2">
    <location>
        <begin position="123"/>
        <end position="230"/>
    </location>
</feature>
<dbReference type="OrthoDB" id="185175at2759"/>
<dbReference type="CDD" id="cd00821">
    <property type="entry name" value="PH"/>
    <property type="match status" value="1"/>
</dbReference>
<dbReference type="RefSeq" id="XP_008878677.1">
    <property type="nucleotide sequence ID" value="XM_008880455.1"/>
</dbReference>
<dbReference type="GeneID" id="20090137"/>
<sequence length="282" mass="32078">MLPSVASRLPPPAAVDEDLHTMRTPEEIDRQMYLLSNDHTKLSPSMSFRSDSMSSSSYGYEERYTTPQIKARSTMQVLRSVDDGTQSLYERSAPRTSFSAVIPMLEEPERQTMSYEITRMQRGVITTGVLHRRRRGKIGWMERWTSSHFVLCTQYLKYYNPSGEKLLGLLSLAGCTEKSVEVMPKDSVPNGKQATIWRFALNTPQRRIVLSAATEYEMNSWLRHLRAAITGKAPSLVRDTRTDSVMPICDLTYDDYGADPIELVRPTSMSLHHFSLHSSRAC</sequence>
<feature type="region of interest" description="Disordered" evidence="1">
    <location>
        <begin position="1"/>
        <end position="21"/>
    </location>
</feature>
<evidence type="ECO:0000256" key="1">
    <source>
        <dbReference type="SAM" id="MobiDB-lite"/>
    </source>
</evidence>
<reference evidence="3" key="1">
    <citation type="submission" date="2013-12" db="EMBL/GenBank/DDBJ databases">
        <title>The Genome Sequence of Aphanomyces invadans NJM9701.</title>
        <authorList>
            <consortium name="The Broad Institute Genomics Platform"/>
            <person name="Russ C."/>
            <person name="Tyler B."/>
            <person name="van West P."/>
            <person name="Dieguez-Uribeondo J."/>
            <person name="Young S.K."/>
            <person name="Zeng Q."/>
            <person name="Gargeya S."/>
            <person name="Fitzgerald M."/>
            <person name="Abouelleil A."/>
            <person name="Alvarado L."/>
            <person name="Chapman S.B."/>
            <person name="Gainer-Dewar J."/>
            <person name="Goldberg J."/>
            <person name="Griggs A."/>
            <person name="Gujja S."/>
            <person name="Hansen M."/>
            <person name="Howarth C."/>
            <person name="Imamovic A."/>
            <person name="Ireland A."/>
            <person name="Larimer J."/>
            <person name="McCowan C."/>
            <person name="Murphy C."/>
            <person name="Pearson M."/>
            <person name="Poon T.W."/>
            <person name="Priest M."/>
            <person name="Roberts A."/>
            <person name="Saif S."/>
            <person name="Shea T."/>
            <person name="Sykes S."/>
            <person name="Wortman J."/>
            <person name="Nusbaum C."/>
            <person name="Birren B."/>
        </authorList>
    </citation>
    <scope>NUCLEOTIDE SEQUENCE [LARGE SCALE GENOMIC DNA]</scope>
    <source>
        <strain evidence="3">NJM9701</strain>
    </source>
</reference>
<evidence type="ECO:0000259" key="2">
    <source>
        <dbReference type="PROSITE" id="PS50003"/>
    </source>
</evidence>
<dbReference type="PROSITE" id="PS50003">
    <property type="entry name" value="PH_DOMAIN"/>
    <property type="match status" value="1"/>
</dbReference>
<dbReference type="InterPro" id="IPR001849">
    <property type="entry name" value="PH_domain"/>
</dbReference>
<proteinExistence type="predicted"/>
<dbReference type="SMART" id="SM00233">
    <property type="entry name" value="PH"/>
    <property type="match status" value="1"/>
</dbReference>
<dbReference type="VEuPathDB" id="FungiDB:H310_13087"/>
<accession>A0A024TGC0</accession>
<dbReference type="Pfam" id="PF00169">
    <property type="entry name" value="PH"/>
    <property type="match status" value="1"/>
</dbReference>
<dbReference type="Gene3D" id="2.30.29.30">
    <property type="entry name" value="Pleckstrin-homology domain (PH domain)/Phosphotyrosine-binding domain (PTB)"/>
    <property type="match status" value="1"/>
</dbReference>
<dbReference type="AlphaFoldDB" id="A0A024TGC0"/>
<name>A0A024TGC0_9STRA</name>
<organism evidence="3">
    <name type="scientific">Aphanomyces invadans</name>
    <dbReference type="NCBI Taxonomy" id="157072"/>
    <lineage>
        <taxon>Eukaryota</taxon>
        <taxon>Sar</taxon>
        <taxon>Stramenopiles</taxon>
        <taxon>Oomycota</taxon>
        <taxon>Saprolegniomycetes</taxon>
        <taxon>Saprolegniales</taxon>
        <taxon>Verrucalvaceae</taxon>
        <taxon>Aphanomyces</taxon>
    </lineage>
</organism>
<dbReference type="SUPFAM" id="SSF50729">
    <property type="entry name" value="PH domain-like"/>
    <property type="match status" value="1"/>
</dbReference>
<protein>
    <recommendedName>
        <fullName evidence="2">PH domain-containing protein</fullName>
    </recommendedName>
</protein>
<evidence type="ECO:0000313" key="3">
    <source>
        <dbReference type="EMBL" id="ETV92641.1"/>
    </source>
</evidence>
<dbReference type="InterPro" id="IPR011993">
    <property type="entry name" value="PH-like_dom_sf"/>
</dbReference>